<protein>
    <recommendedName>
        <fullName evidence="3">DUF115 domain-containing protein</fullName>
    </recommendedName>
</protein>
<name>A0ABY7VP98_9BACT</name>
<dbReference type="Proteomes" id="UP001214250">
    <property type="component" value="Chromosome 1"/>
</dbReference>
<reference evidence="1 2" key="1">
    <citation type="submission" date="2023-02" db="EMBL/GenBank/DDBJ databases">
        <title>Genome sequence of Lentisphaera profundi SAORIC-696.</title>
        <authorList>
            <person name="Kim e."/>
            <person name="Cho J.-C."/>
            <person name="Choi A."/>
            <person name="Kang I."/>
        </authorList>
    </citation>
    <scope>NUCLEOTIDE SEQUENCE [LARGE SCALE GENOMIC DNA]</scope>
    <source>
        <strain evidence="1 2">SAORIC-696</strain>
    </source>
</reference>
<proteinExistence type="predicted"/>
<dbReference type="Gene3D" id="3.90.1480.10">
    <property type="entry name" value="Alpha-2,3-sialyltransferase"/>
    <property type="match status" value="1"/>
</dbReference>
<evidence type="ECO:0000313" key="1">
    <source>
        <dbReference type="EMBL" id="WDE95973.1"/>
    </source>
</evidence>
<dbReference type="RefSeq" id="WP_274149902.1">
    <property type="nucleotide sequence ID" value="NZ_CP117811.1"/>
</dbReference>
<dbReference type="EMBL" id="CP117811">
    <property type="protein sequence ID" value="WDE95973.1"/>
    <property type="molecule type" value="Genomic_DNA"/>
</dbReference>
<organism evidence="1 2">
    <name type="scientific">Lentisphaera profundi</name>
    <dbReference type="NCBI Taxonomy" id="1658616"/>
    <lineage>
        <taxon>Bacteria</taxon>
        <taxon>Pseudomonadati</taxon>
        <taxon>Lentisphaerota</taxon>
        <taxon>Lentisphaeria</taxon>
        <taxon>Lentisphaerales</taxon>
        <taxon>Lentisphaeraceae</taxon>
        <taxon>Lentisphaera</taxon>
    </lineage>
</organism>
<keyword evidence="2" id="KW-1185">Reference proteome</keyword>
<evidence type="ECO:0008006" key="3">
    <source>
        <dbReference type="Google" id="ProtNLM"/>
    </source>
</evidence>
<evidence type="ECO:0000313" key="2">
    <source>
        <dbReference type="Proteomes" id="UP001214250"/>
    </source>
</evidence>
<gene>
    <name evidence="1" type="ORF">PQO03_09630</name>
</gene>
<accession>A0ABY7VP98</accession>
<sequence>MEKELLLGSSFSLDSSKKCFIIGSGPSIKDQNLKLIRGHQLIFLNNMFVHEDLISLCDYNDVYLLAAPLHPPQSREEWRSWLKEMNQKVPSSVKLIFGLSDYKDNVKSIIEENNLFKNHAIRYYLPYYYFSANKISFDFDKFVSLASTASVYAIMFSIYSSVKEVYLLGIDHSYILYENTSEMRYYSSAKHQKNEEERCQETADFSACRHFFKSTAEIITQYELLGVNDVQIYSISKSTLLKSFPIVDLETMSLV</sequence>